<dbReference type="InterPro" id="IPR017978">
    <property type="entry name" value="GPCR_3_C"/>
</dbReference>
<dbReference type="InterPro" id="IPR001828">
    <property type="entry name" value="ANF_lig-bd_rcpt"/>
</dbReference>
<keyword evidence="4 10" id="KW-1133">Transmembrane helix</keyword>
<dbReference type="RefSeq" id="XP_065659588.1">
    <property type="nucleotide sequence ID" value="XM_065803516.1"/>
</dbReference>
<organism evidence="12 13">
    <name type="scientific">Hydra vulgaris</name>
    <name type="common">Hydra</name>
    <name type="synonym">Hydra attenuata</name>
    <dbReference type="NCBI Taxonomy" id="6087"/>
    <lineage>
        <taxon>Eukaryota</taxon>
        <taxon>Metazoa</taxon>
        <taxon>Cnidaria</taxon>
        <taxon>Hydrozoa</taxon>
        <taxon>Hydroidolina</taxon>
        <taxon>Anthoathecata</taxon>
        <taxon>Aplanulata</taxon>
        <taxon>Hydridae</taxon>
        <taxon>Hydra</taxon>
    </lineage>
</organism>
<feature type="transmembrane region" description="Helical" evidence="10">
    <location>
        <begin position="747"/>
        <end position="769"/>
    </location>
</feature>
<feature type="domain" description="G-protein coupled receptors family 3 profile" evidence="11">
    <location>
        <begin position="554"/>
        <end position="808"/>
    </location>
</feature>
<evidence type="ECO:0000256" key="5">
    <source>
        <dbReference type="ARBA" id="ARBA00023040"/>
    </source>
</evidence>
<dbReference type="Gene3D" id="2.10.50.30">
    <property type="entry name" value="GPCR, family 3, nine cysteines domain"/>
    <property type="match status" value="1"/>
</dbReference>
<evidence type="ECO:0000256" key="8">
    <source>
        <dbReference type="ARBA" id="ARBA00023180"/>
    </source>
</evidence>
<dbReference type="RefSeq" id="XP_065659587.1">
    <property type="nucleotide sequence ID" value="XM_065803515.1"/>
</dbReference>
<feature type="transmembrane region" description="Helical" evidence="10">
    <location>
        <begin position="592"/>
        <end position="614"/>
    </location>
</feature>
<dbReference type="PRINTS" id="PR00248">
    <property type="entry name" value="GPCRMGR"/>
</dbReference>
<keyword evidence="12" id="KW-1185">Reference proteome</keyword>
<feature type="transmembrane region" description="Helical" evidence="10">
    <location>
        <begin position="620"/>
        <end position="639"/>
    </location>
</feature>
<keyword evidence="8" id="KW-0325">Glycoprotein</keyword>
<keyword evidence="5" id="KW-0297">G-protein coupled receptor</keyword>
<sequence length="842" mass="96081">MLIVLTILIQLAAAKIVPGNGTFMFNGIFPEITEEESNTQSGLMMIEAMKYAIKTINEDPSLLHGYKLDIKNIYTVNQINDVRQKILTTFKERVPFLIGPYSSETSYIGSILTGTFSQITISYGATYSDFDTNDHNHEYMLRTVPSDKFRIQVALDLVKNLKWNYLAVISSYSYDGESDARHFIAKLPTIGVCLAEKIDLPNNPSLKQYEKTIDALITDKEKRLKGVILFTNKKDTQELFSIIKKQLMYKRFVFICIYGCTNYAEIIEGAEDILNGTLSIDIAYKEMPGFEAYFTNLEITENSDSYFKKAWQSVFNCSLSGDDSKRKKCTGKEKFTRGVGYYPNTPVQTVMDAVYAVADAIHVYLSYVCQDTMIWMQGKDSCVLDTEDRKMYSSHVYQMLVRMSYTDGTLEDFKVPYNRIAETVKYDIHQLIFNNGSSKNIMRASWSLNRPELHLFPDEVLSGSKPEFDLKYNNETDLAPIITCSNECPLGHIKINDLNLEKEKCCWSCKRCPWNSISVNNTCVKCKYTENVDFEKNLCKTLPEIHLYIGGQNLLLILLLFSIIGICLLLFFTTLFIYHIRSKIMKRCGKDLFFLILLGIGMLFLSPIPFMVYPSMLVCIFRGALPGMAFLICYAPLFLRISRIYRIFIYAKQSVYSPVLISVQSHVIAVLAIICVQMIVAGIWFTEKTPMASFILTEKGDYISFQCSGNESPVSMFINLTLSFIFMVSCTILAFKTRHFPKNYNEAKFIGVTLYITCVLWAVFLPTYYLTTGKGIFLREYLLSTLCITIGFVNLFGLFGQKVRLLMFPRNQDQDANNPKTWSISHSNESQLLESKTGNAKL</sequence>
<evidence type="ECO:0000256" key="7">
    <source>
        <dbReference type="ARBA" id="ARBA00023170"/>
    </source>
</evidence>
<proteinExistence type="predicted"/>
<evidence type="ECO:0000256" key="2">
    <source>
        <dbReference type="ARBA" id="ARBA00022475"/>
    </source>
</evidence>
<dbReference type="InterPro" id="IPR000337">
    <property type="entry name" value="GPCR_3"/>
</dbReference>
<dbReference type="CDD" id="cd13953">
    <property type="entry name" value="7tm_classC_mGluR-like"/>
    <property type="match status" value="1"/>
</dbReference>
<dbReference type="PANTHER" id="PTHR24060">
    <property type="entry name" value="METABOTROPIC GLUTAMATE RECEPTOR"/>
    <property type="match status" value="1"/>
</dbReference>
<reference evidence="13 14" key="1">
    <citation type="submission" date="2025-05" db="UniProtKB">
        <authorList>
            <consortium name="RefSeq"/>
        </authorList>
    </citation>
    <scope>IDENTIFICATION</scope>
</reference>
<dbReference type="InterPro" id="IPR050726">
    <property type="entry name" value="mGluR"/>
</dbReference>
<dbReference type="Pfam" id="PF00003">
    <property type="entry name" value="7tm_3"/>
    <property type="match status" value="1"/>
</dbReference>
<keyword evidence="9" id="KW-0807">Transducer</keyword>
<evidence type="ECO:0000313" key="13">
    <source>
        <dbReference type="RefSeq" id="XP_065659587.1"/>
    </source>
</evidence>
<keyword evidence="2" id="KW-1003">Cell membrane</keyword>
<accession>A0ABM4CD38</accession>
<keyword evidence="6 10" id="KW-0472">Membrane</keyword>
<dbReference type="InterPro" id="IPR038550">
    <property type="entry name" value="GPCR_3_9-Cys_sf"/>
</dbReference>
<name>A0ABM4CD38_HYDVU</name>
<protein>
    <submittedName>
        <fullName evidence="13 14">Metabotropic glutamate receptor 3 isoform X2</fullName>
    </submittedName>
</protein>
<evidence type="ECO:0000256" key="4">
    <source>
        <dbReference type="ARBA" id="ARBA00022989"/>
    </source>
</evidence>
<keyword evidence="7 13" id="KW-0675">Receptor</keyword>
<evidence type="ECO:0000313" key="14">
    <source>
        <dbReference type="RefSeq" id="XP_065659588.1"/>
    </source>
</evidence>
<feature type="transmembrane region" description="Helical" evidence="10">
    <location>
        <begin position="659"/>
        <end position="685"/>
    </location>
</feature>
<evidence type="ECO:0000256" key="1">
    <source>
        <dbReference type="ARBA" id="ARBA00004651"/>
    </source>
</evidence>
<dbReference type="Pfam" id="PF01094">
    <property type="entry name" value="ANF_receptor"/>
    <property type="match status" value="1"/>
</dbReference>
<feature type="transmembrane region" description="Helical" evidence="10">
    <location>
        <begin position="714"/>
        <end position="735"/>
    </location>
</feature>
<dbReference type="Gene3D" id="3.40.50.2300">
    <property type="match status" value="2"/>
</dbReference>
<evidence type="ECO:0000313" key="12">
    <source>
        <dbReference type="Proteomes" id="UP001652625"/>
    </source>
</evidence>
<dbReference type="GeneID" id="101241819"/>
<dbReference type="InterPro" id="IPR028082">
    <property type="entry name" value="Peripla_BP_I"/>
</dbReference>
<dbReference type="Proteomes" id="UP001652625">
    <property type="component" value="Chromosome 08"/>
</dbReference>
<dbReference type="SUPFAM" id="SSF53822">
    <property type="entry name" value="Periplasmic binding protein-like I"/>
    <property type="match status" value="1"/>
</dbReference>
<evidence type="ECO:0000259" key="11">
    <source>
        <dbReference type="PROSITE" id="PS50259"/>
    </source>
</evidence>
<dbReference type="PROSITE" id="PS50259">
    <property type="entry name" value="G_PROTEIN_RECEP_F3_4"/>
    <property type="match status" value="1"/>
</dbReference>
<feature type="transmembrane region" description="Helical" evidence="10">
    <location>
        <begin position="554"/>
        <end position="580"/>
    </location>
</feature>
<comment type="subcellular location">
    <subcellularLocation>
        <location evidence="1">Cell membrane</location>
        <topology evidence="1">Multi-pass membrane protein</topology>
    </subcellularLocation>
</comment>
<evidence type="ECO:0000256" key="10">
    <source>
        <dbReference type="SAM" id="Phobius"/>
    </source>
</evidence>
<evidence type="ECO:0000256" key="6">
    <source>
        <dbReference type="ARBA" id="ARBA00023136"/>
    </source>
</evidence>
<evidence type="ECO:0000256" key="9">
    <source>
        <dbReference type="ARBA" id="ARBA00023224"/>
    </source>
</evidence>
<keyword evidence="3 10" id="KW-0812">Transmembrane</keyword>
<evidence type="ECO:0000256" key="3">
    <source>
        <dbReference type="ARBA" id="ARBA00022692"/>
    </source>
</evidence>
<feature type="transmembrane region" description="Helical" evidence="10">
    <location>
        <begin position="781"/>
        <end position="800"/>
    </location>
</feature>
<gene>
    <name evidence="13 14" type="primary">LOC101241819</name>
</gene>